<keyword evidence="1" id="KW-0614">Plasmid</keyword>
<name>A0A8E6NVD9_KLEPN</name>
<reference evidence="1" key="1">
    <citation type="submission" date="2020-09" db="EMBL/GenBank/DDBJ databases">
        <authorList>
            <person name="Zhou D."/>
            <person name="Wang L."/>
        </authorList>
    </citation>
    <scope>NUCLEOTIDE SEQUENCE</scope>
    <source>
        <plasmid evidence="1">pA1718-HI3</plasmid>
    </source>
</reference>
<sequence length="45" mass="5022">MVAATSSMPMRFLPNAIGFSSRNVRVSPVASGRNYRANRQVWKPL</sequence>
<dbReference type="AlphaFoldDB" id="A0A8E6NVD9"/>
<dbReference type="EMBL" id="MW013142">
    <property type="protein sequence ID" value="QVQ57588.1"/>
    <property type="molecule type" value="Genomic_DNA"/>
</dbReference>
<accession>A0A8E6NVD9</accession>
<protein>
    <submittedName>
        <fullName evidence="1">Uncharacterized protein</fullName>
    </submittedName>
</protein>
<evidence type="ECO:0000313" key="1">
    <source>
        <dbReference type="EMBL" id="QVQ57588.1"/>
    </source>
</evidence>
<geneLocation type="plasmid" evidence="1">
    <name>pA1718-HI3</name>
</geneLocation>
<organism evidence="1">
    <name type="scientific">Klebsiella pneumoniae</name>
    <dbReference type="NCBI Taxonomy" id="573"/>
    <lineage>
        <taxon>Bacteria</taxon>
        <taxon>Pseudomonadati</taxon>
        <taxon>Pseudomonadota</taxon>
        <taxon>Gammaproteobacteria</taxon>
        <taxon>Enterobacterales</taxon>
        <taxon>Enterobacteriaceae</taxon>
        <taxon>Klebsiella/Raoultella group</taxon>
        <taxon>Klebsiella</taxon>
        <taxon>Klebsiella pneumoniae complex</taxon>
    </lineage>
</organism>
<proteinExistence type="predicted"/>